<proteinExistence type="predicted"/>
<protein>
    <submittedName>
        <fullName evidence="1">Uncharacterized protein</fullName>
    </submittedName>
</protein>
<reference evidence="1" key="1">
    <citation type="journal article" date="2014" name="Int. J. Syst. Evol. Microbiol.">
        <title>Complete genome sequence of Corynebacterium casei LMG S-19264T (=DSM 44701T), isolated from a smear-ripened cheese.</title>
        <authorList>
            <consortium name="US DOE Joint Genome Institute (JGI-PGF)"/>
            <person name="Walter F."/>
            <person name="Albersmeier A."/>
            <person name="Kalinowski J."/>
            <person name="Ruckert C."/>
        </authorList>
    </citation>
    <scope>NUCLEOTIDE SEQUENCE</scope>
    <source>
        <strain evidence="1">KCTC 12988</strain>
    </source>
</reference>
<dbReference type="AlphaFoldDB" id="A0A918TSF7"/>
<keyword evidence="2" id="KW-1185">Reference proteome</keyword>
<accession>A0A918TSF7</accession>
<name>A0A918TSF7_9BACT</name>
<comment type="caution">
    <text evidence="1">The sequence shown here is derived from an EMBL/GenBank/DDBJ whole genome shotgun (WGS) entry which is preliminary data.</text>
</comment>
<organism evidence="1 2">
    <name type="scientific">Roseibacillus persicicus</name>
    <dbReference type="NCBI Taxonomy" id="454148"/>
    <lineage>
        <taxon>Bacteria</taxon>
        <taxon>Pseudomonadati</taxon>
        <taxon>Verrucomicrobiota</taxon>
        <taxon>Verrucomicrobiia</taxon>
        <taxon>Verrucomicrobiales</taxon>
        <taxon>Verrucomicrobiaceae</taxon>
        <taxon>Roseibacillus</taxon>
    </lineage>
</organism>
<gene>
    <name evidence="1" type="ORF">GCM10007100_30450</name>
</gene>
<dbReference type="RefSeq" id="WP_189571702.1">
    <property type="nucleotide sequence ID" value="NZ_BMXI01000014.1"/>
</dbReference>
<reference evidence="1" key="2">
    <citation type="submission" date="2020-09" db="EMBL/GenBank/DDBJ databases">
        <authorList>
            <person name="Sun Q."/>
            <person name="Kim S."/>
        </authorList>
    </citation>
    <scope>NUCLEOTIDE SEQUENCE</scope>
    <source>
        <strain evidence="1">KCTC 12988</strain>
    </source>
</reference>
<dbReference type="EMBL" id="BMXI01000014">
    <property type="protein sequence ID" value="GHC61089.1"/>
    <property type="molecule type" value="Genomic_DNA"/>
</dbReference>
<evidence type="ECO:0000313" key="2">
    <source>
        <dbReference type="Proteomes" id="UP000644507"/>
    </source>
</evidence>
<evidence type="ECO:0000313" key="1">
    <source>
        <dbReference type="EMBL" id="GHC61089.1"/>
    </source>
</evidence>
<sequence length="279" mass="30971">MRPKTKPPVCDQWRWLHELEAPHPSFWEVMNYLGQSEFELHSAAVSYRGNIDLGASYLDEGGYFLSTQPSLTFQQAQIDKVYVVETDDSGSGAIEFDFSNRGSRLSFVNVGPDSLALLTNLFGWEMKPENESLQAHRKVKPLTLCPCCQDASVTRRKLAGQNPFFNILTALCKTGEHTTLTIPASGTQLVASHHPRRVETREGRIISEGENDVFLIDAGAIHGIFISRENFDGQAVRKVSCINTHGGVIASLSAPAHAFTNRWQTLLGTPDGRYQEHTP</sequence>
<dbReference type="Proteomes" id="UP000644507">
    <property type="component" value="Unassembled WGS sequence"/>
</dbReference>